<sequence>MMRIKIAGGEVIPEIAIPPSATVRELKERIKEVLDVEVDRQTLQFCHLKLENHRSIESYGSAGSLSMLEMEVTPLPGQPKFRIAVKSAFKEDVFMVRETQKVADLESQISQSWGILPESLTLFRLSEKMEHYHPLSAYYVNQDSEVKVEIDIEPR</sequence>
<dbReference type="EMBL" id="RXIC02000020">
    <property type="protein sequence ID" value="KAB1223716.1"/>
    <property type="molecule type" value="Genomic_DNA"/>
</dbReference>
<dbReference type="SMART" id="SM00213">
    <property type="entry name" value="UBQ"/>
    <property type="match status" value="2"/>
</dbReference>
<evidence type="ECO:0000259" key="1">
    <source>
        <dbReference type="PROSITE" id="PS50053"/>
    </source>
</evidence>
<reference evidence="2 3" key="1">
    <citation type="journal article" date="2019" name="Plant Biotechnol. J.">
        <title>The red bayberry genome and genetic basis of sex determination.</title>
        <authorList>
            <person name="Jia H.M."/>
            <person name="Jia H.J."/>
            <person name="Cai Q.L."/>
            <person name="Wang Y."/>
            <person name="Zhao H.B."/>
            <person name="Yang W.F."/>
            <person name="Wang G.Y."/>
            <person name="Li Y.H."/>
            <person name="Zhan D.L."/>
            <person name="Shen Y.T."/>
            <person name="Niu Q.F."/>
            <person name="Chang L."/>
            <person name="Qiu J."/>
            <person name="Zhao L."/>
            <person name="Xie H.B."/>
            <person name="Fu W.Y."/>
            <person name="Jin J."/>
            <person name="Li X.W."/>
            <person name="Jiao Y."/>
            <person name="Zhou C.C."/>
            <person name="Tu T."/>
            <person name="Chai C.Y."/>
            <person name="Gao J.L."/>
            <person name="Fan L.J."/>
            <person name="van de Weg E."/>
            <person name="Wang J.Y."/>
            <person name="Gao Z.S."/>
        </authorList>
    </citation>
    <scope>NUCLEOTIDE SEQUENCE [LARGE SCALE GENOMIC DNA]</scope>
    <source>
        <tissue evidence="2">Leaves</tissue>
    </source>
</reference>
<feature type="domain" description="Ubiquitin-like" evidence="1">
    <location>
        <begin position="1"/>
        <end position="60"/>
    </location>
</feature>
<dbReference type="CDD" id="cd17039">
    <property type="entry name" value="Ubl_ubiquitin_like"/>
    <property type="match status" value="1"/>
</dbReference>
<dbReference type="InterPro" id="IPR000626">
    <property type="entry name" value="Ubiquitin-like_dom"/>
</dbReference>
<dbReference type="Gene3D" id="3.10.20.90">
    <property type="entry name" value="Phosphatidylinositol 3-kinase Catalytic Subunit, Chain A, domain 1"/>
    <property type="match status" value="1"/>
</dbReference>
<dbReference type="OrthoDB" id="2012182at2759"/>
<dbReference type="SUPFAM" id="SSF54236">
    <property type="entry name" value="Ubiquitin-like"/>
    <property type="match status" value="2"/>
</dbReference>
<dbReference type="PROSITE" id="PS50053">
    <property type="entry name" value="UBIQUITIN_2"/>
    <property type="match status" value="1"/>
</dbReference>
<proteinExistence type="predicted"/>
<accession>A0A6A1WH43</accession>
<name>A0A6A1WH43_9ROSI</name>
<dbReference type="Proteomes" id="UP000516437">
    <property type="component" value="Chromosome 2"/>
</dbReference>
<dbReference type="AlphaFoldDB" id="A0A6A1WH43"/>
<keyword evidence="3" id="KW-1185">Reference proteome</keyword>
<gene>
    <name evidence="2" type="ORF">CJ030_MR2G004722</name>
</gene>
<dbReference type="Pfam" id="PF00240">
    <property type="entry name" value="ubiquitin"/>
    <property type="match status" value="1"/>
</dbReference>
<evidence type="ECO:0000313" key="3">
    <source>
        <dbReference type="Proteomes" id="UP000516437"/>
    </source>
</evidence>
<evidence type="ECO:0000313" key="2">
    <source>
        <dbReference type="EMBL" id="KAB1223716.1"/>
    </source>
</evidence>
<dbReference type="InterPro" id="IPR029071">
    <property type="entry name" value="Ubiquitin-like_domsf"/>
</dbReference>
<protein>
    <recommendedName>
        <fullName evidence="1">Ubiquitin-like domain-containing protein</fullName>
    </recommendedName>
</protein>
<organism evidence="2 3">
    <name type="scientific">Morella rubra</name>
    <name type="common">Chinese bayberry</name>
    <dbReference type="NCBI Taxonomy" id="262757"/>
    <lineage>
        <taxon>Eukaryota</taxon>
        <taxon>Viridiplantae</taxon>
        <taxon>Streptophyta</taxon>
        <taxon>Embryophyta</taxon>
        <taxon>Tracheophyta</taxon>
        <taxon>Spermatophyta</taxon>
        <taxon>Magnoliopsida</taxon>
        <taxon>eudicotyledons</taxon>
        <taxon>Gunneridae</taxon>
        <taxon>Pentapetalae</taxon>
        <taxon>rosids</taxon>
        <taxon>fabids</taxon>
        <taxon>Fagales</taxon>
        <taxon>Myricaceae</taxon>
        <taxon>Morella</taxon>
    </lineage>
</organism>
<comment type="caution">
    <text evidence="2">The sequence shown here is derived from an EMBL/GenBank/DDBJ whole genome shotgun (WGS) entry which is preliminary data.</text>
</comment>